<dbReference type="Proteomes" id="UP000242525">
    <property type="component" value="Unassembled WGS sequence"/>
</dbReference>
<dbReference type="EMBL" id="CCBN010000006">
    <property type="protein sequence ID" value="CDO54128.1"/>
    <property type="molecule type" value="Genomic_DNA"/>
</dbReference>
<accession>A0A0J9XA66</accession>
<dbReference type="PANTHER" id="PTHR38488">
    <property type="entry name" value="OXIDOREDUCTASE 9.5 KDA SUBUNIT, PUTATIVE (AFU_ORTHOLOGUE AFUA_5G08980)-RELATED"/>
    <property type="match status" value="1"/>
</dbReference>
<dbReference type="OrthoDB" id="2093409at2759"/>
<gene>
    <name evidence="2" type="ORF">BN980_GECA06s05081g</name>
</gene>
<feature type="transmembrane region" description="Helical" evidence="1">
    <location>
        <begin position="25"/>
        <end position="45"/>
    </location>
</feature>
<comment type="caution">
    <text evidence="2">The sequence shown here is derived from an EMBL/GenBank/DDBJ whole genome shotgun (WGS) entry which is preliminary data.</text>
</comment>
<evidence type="ECO:0000313" key="3">
    <source>
        <dbReference type="Proteomes" id="UP000242525"/>
    </source>
</evidence>
<dbReference type="CDD" id="cd22903">
    <property type="entry name" value="NI9M"/>
    <property type="match status" value="1"/>
</dbReference>
<keyword evidence="3" id="KW-1185">Reference proteome</keyword>
<dbReference type="STRING" id="1173061.A0A0J9XA66"/>
<keyword evidence="1" id="KW-0472">Membrane</keyword>
<dbReference type="AlphaFoldDB" id="A0A0J9XA66"/>
<evidence type="ECO:0000256" key="1">
    <source>
        <dbReference type="SAM" id="Phobius"/>
    </source>
</evidence>
<protein>
    <submittedName>
        <fullName evidence="2">NI9M subunit of mitochondrial NADH:ubiquinone oxidoreductase (Complex I), putative</fullName>
    </submittedName>
</protein>
<organism evidence="2 3">
    <name type="scientific">Geotrichum candidum</name>
    <name type="common">Oospora lactis</name>
    <name type="synonym">Dipodascus geotrichum</name>
    <dbReference type="NCBI Taxonomy" id="1173061"/>
    <lineage>
        <taxon>Eukaryota</taxon>
        <taxon>Fungi</taxon>
        <taxon>Dikarya</taxon>
        <taxon>Ascomycota</taxon>
        <taxon>Saccharomycotina</taxon>
        <taxon>Dipodascomycetes</taxon>
        <taxon>Dipodascales</taxon>
        <taxon>Dipodascaceae</taxon>
        <taxon>Geotrichum</taxon>
    </lineage>
</organism>
<name>A0A0J9XA66_GEOCN</name>
<reference evidence="2" key="1">
    <citation type="submission" date="2014-03" db="EMBL/GenBank/DDBJ databases">
        <authorList>
            <person name="Casaregola S."/>
        </authorList>
    </citation>
    <scope>NUCLEOTIDE SEQUENCE [LARGE SCALE GENOMIC DNA]</scope>
    <source>
        <strain evidence="2">CLIB 918</strain>
    </source>
</reference>
<sequence>MSVKPDFWVQPFRYMRYCAHEKPQLFFSVVIGVAGPVFAILGTPLRRSLLFDDAPPIPVTYPLPNRPREQLTGFDDE</sequence>
<dbReference type="PANTHER" id="PTHR38488:SF1">
    <property type="entry name" value="OXIDOREDUCTASE 9.5 KDA SUBUNIT, PUTATIVE (AFU_ORTHOLOGUE AFUA_5G08980)-RELATED"/>
    <property type="match status" value="1"/>
</dbReference>
<dbReference type="InterPro" id="IPR039961">
    <property type="entry name" value="Nuo9.5"/>
</dbReference>
<keyword evidence="1" id="KW-0812">Transmembrane</keyword>
<proteinExistence type="predicted"/>
<keyword evidence="1" id="KW-1133">Transmembrane helix</keyword>
<evidence type="ECO:0000313" key="2">
    <source>
        <dbReference type="EMBL" id="CDO54128.1"/>
    </source>
</evidence>